<evidence type="ECO:0000313" key="3">
    <source>
        <dbReference type="Proteomes" id="UP000294772"/>
    </source>
</evidence>
<accession>A0AA46DEK2</accession>
<evidence type="ECO:0000256" key="1">
    <source>
        <dbReference type="SAM" id="MobiDB-lite"/>
    </source>
</evidence>
<dbReference type="Proteomes" id="UP000294772">
    <property type="component" value="Unassembled WGS sequence"/>
</dbReference>
<comment type="caution">
    <text evidence="2">The sequence shown here is derived from an EMBL/GenBank/DDBJ whole genome shotgun (WGS) entry which is preliminary data.</text>
</comment>
<dbReference type="AlphaFoldDB" id="A0AA46DEK2"/>
<protein>
    <submittedName>
        <fullName evidence="2">Uncharacterized protein</fullName>
    </submittedName>
</protein>
<reference evidence="2 3" key="1">
    <citation type="submission" date="2019-03" db="EMBL/GenBank/DDBJ databases">
        <title>Genomic Encyclopedia of Type Strains, Phase IV (KMG-IV): sequencing the most valuable type-strain genomes for metagenomic binning, comparative biology and taxonomic classification.</title>
        <authorList>
            <person name="Goeker M."/>
        </authorList>
    </citation>
    <scope>NUCLEOTIDE SEQUENCE [LARGE SCALE GENOMIC DNA]</scope>
    <source>
        <strain evidence="2 3">DSM 15264</strain>
    </source>
</reference>
<sequence length="55" mass="6144">MREIPLSRAATCANTSQQTKHLLGHRAPRDDGKEKAAIGVRTSRAAGWQEETVWR</sequence>
<feature type="compositionally biased region" description="Basic and acidic residues" evidence="1">
    <location>
        <begin position="27"/>
        <end position="36"/>
    </location>
</feature>
<proteinExistence type="predicted"/>
<gene>
    <name evidence="2" type="ORF">EV676_103254</name>
</gene>
<feature type="region of interest" description="Disordered" evidence="1">
    <location>
        <begin position="1"/>
        <end position="36"/>
    </location>
</feature>
<organism evidence="2 3">
    <name type="scientific">Caldimonas thermodepolymerans</name>
    <dbReference type="NCBI Taxonomy" id="215580"/>
    <lineage>
        <taxon>Bacteria</taxon>
        <taxon>Pseudomonadati</taxon>
        <taxon>Pseudomonadota</taxon>
        <taxon>Betaproteobacteria</taxon>
        <taxon>Burkholderiales</taxon>
        <taxon>Sphaerotilaceae</taxon>
        <taxon>Caldimonas</taxon>
    </lineage>
</organism>
<name>A0AA46DEK2_9BURK</name>
<dbReference type="EMBL" id="SLXF01000003">
    <property type="protein sequence ID" value="TCP08221.1"/>
    <property type="molecule type" value="Genomic_DNA"/>
</dbReference>
<evidence type="ECO:0000313" key="2">
    <source>
        <dbReference type="EMBL" id="TCP08221.1"/>
    </source>
</evidence>